<feature type="compositionally biased region" description="Basic and acidic residues" evidence="3">
    <location>
        <begin position="1"/>
        <end position="11"/>
    </location>
</feature>
<feature type="domain" description="Cadherin" evidence="4">
    <location>
        <begin position="1518"/>
        <end position="1622"/>
    </location>
</feature>
<feature type="region of interest" description="Disordered" evidence="3">
    <location>
        <begin position="2521"/>
        <end position="2588"/>
    </location>
</feature>
<feature type="domain" description="Cadherin" evidence="4">
    <location>
        <begin position="2253"/>
        <end position="2353"/>
    </location>
</feature>
<dbReference type="InterPro" id="IPR015919">
    <property type="entry name" value="Cadherin-like_sf"/>
</dbReference>
<feature type="domain" description="Cadherin" evidence="4">
    <location>
        <begin position="2672"/>
        <end position="2776"/>
    </location>
</feature>
<dbReference type="InterPro" id="IPR011049">
    <property type="entry name" value="Serralysin-like_metalloprot_C"/>
</dbReference>
<feature type="region of interest" description="Disordered" evidence="3">
    <location>
        <begin position="1"/>
        <end position="41"/>
    </location>
</feature>
<feature type="compositionally biased region" description="Polar residues" evidence="3">
    <location>
        <begin position="152"/>
        <end position="162"/>
    </location>
</feature>
<dbReference type="SUPFAM" id="SSF51120">
    <property type="entry name" value="beta-Roll"/>
    <property type="match status" value="6"/>
</dbReference>
<evidence type="ECO:0000259" key="5">
    <source>
        <dbReference type="PROSITE" id="PS51820"/>
    </source>
</evidence>
<evidence type="ECO:0000313" key="7">
    <source>
        <dbReference type="Proteomes" id="UP000048926"/>
    </source>
</evidence>
<feature type="region of interest" description="Disordered" evidence="3">
    <location>
        <begin position="2785"/>
        <end position="2853"/>
    </location>
</feature>
<feature type="domain" description="Cadherin" evidence="4">
    <location>
        <begin position="811"/>
        <end position="911"/>
    </location>
</feature>
<evidence type="ECO:0000256" key="1">
    <source>
        <dbReference type="ARBA" id="ARBA00022692"/>
    </source>
</evidence>
<dbReference type="PROSITE" id="PS51820">
    <property type="entry name" value="PA14"/>
    <property type="match status" value="1"/>
</dbReference>
<dbReference type="Proteomes" id="UP000048926">
    <property type="component" value="Unassembled WGS sequence"/>
</dbReference>
<dbReference type="InterPro" id="IPR037524">
    <property type="entry name" value="PA14/GLEYA"/>
</dbReference>
<accession>A0A0M6XZM7</accession>
<feature type="domain" description="Cadherin" evidence="4">
    <location>
        <begin position="204"/>
        <end position="305"/>
    </location>
</feature>
<feature type="domain" description="Cadherin" evidence="4">
    <location>
        <begin position="2051"/>
        <end position="2151"/>
    </location>
</feature>
<reference evidence="7" key="1">
    <citation type="submission" date="2015-07" db="EMBL/GenBank/DDBJ databases">
        <authorList>
            <person name="Rodrigo-Torres Lidia"/>
            <person name="Arahal R.David."/>
        </authorList>
    </citation>
    <scope>NUCLEOTIDE SEQUENCE [LARGE SCALE GENOMIC DNA]</scope>
    <source>
        <strain evidence="7">CECT 4801</strain>
    </source>
</reference>
<feature type="domain" description="Cadherin" evidence="4">
    <location>
        <begin position="1417"/>
        <end position="1517"/>
    </location>
</feature>
<feature type="domain" description="Cadherin" evidence="4">
    <location>
        <begin position="1215"/>
        <end position="1315"/>
    </location>
</feature>
<dbReference type="InterPro" id="IPR002126">
    <property type="entry name" value="Cadherin-like_dom"/>
</dbReference>
<feature type="domain" description="Cadherin" evidence="4">
    <location>
        <begin position="2152"/>
        <end position="2252"/>
    </location>
</feature>
<feature type="compositionally biased region" description="Polar residues" evidence="3">
    <location>
        <begin position="113"/>
        <end position="133"/>
    </location>
</feature>
<protein>
    <submittedName>
        <fullName evidence="6">Cyclolysin</fullName>
    </submittedName>
</protein>
<feature type="domain" description="Cadherin" evidence="4">
    <location>
        <begin position="912"/>
        <end position="1012"/>
    </location>
</feature>
<dbReference type="PANTHER" id="PTHR24026">
    <property type="entry name" value="FAT ATYPICAL CADHERIN-RELATED"/>
    <property type="match status" value="1"/>
</dbReference>
<dbReference type="CDD" id="cd11304">
    <property type="entry name" value="Cadherin_repeat"/>
    <property type="match status" value="16"/>
</dbReference>
<feature type="domain" description="Cadherin" evidence="4">
    <location>
        <begin position="1316"/>
        <end position="1416"/>
    </location>
</feature>
<dbReference type="Pfam" id="PF00353">
    <property type="entry name" value="HemolysinCabind"/>
    <property type="match status" value="11"/>
</dbReference>
<feature type="region of interest" description="Disordered" evidence="3">
    <location>
        <begin position="113"/>
        <end position="189"/>
    </location>
</feature>
<dbReference type="PROSITE" id="PS00330">
    <property type="entry name" value="HEMOLYSIN_CALCIUM"/>
    <property type="match status" value="13"/>
</dbReference>
<feature type="domain" description="Cadherin" evidence="4">
    <location>
        <begin position="2364"/>
        <end position="2458"/>
    </location>
</feature>
<dbReference type="GO" id="GO:0007156">
    <property type="term" value="P:homophilic cell adhesion via plasma membrane adhesion molecules"/>
    <property type="evidence" value="ECO:0007669"/>
    <property type="project" value="InterPro"/>
</dbReference>
<gene>
    <name evidence="6" type="primary">cya_1</name>
    <name evidence="6" type="ORF">LAL4801_00655</name>
</gene>
<dbReference type="Gene3D" id="2.60.40.60">
    <property type="entry name" value="Cadherins"/>
    <property type="match status" value="19"/>
</dbReference>
<dbReference type="STRING" id="187304.B0E33_26820"/>
<feature type="compositionally biased region" description="Polar residues" evidence="3">
    <location>
        <begin position="169"/>
        <end position="179"/>
    </location>
</feature>
<dbReference type="EMBL" id="CXST01000001">
    <property type="protein sequence ID" value="CTQ42230.1"/>
    <property type="molecule type" value="Genomic_DNA"/>
</dbReference>
<evidence type="ECO:0000259" key="4">
    <source>
        <dbReference type="PROSITE" id="PS50268"/>
    </source>
</evidence>
<dbReference type="GO" id="GO:0005886">
    <property type="term" value="C:plasma membrane"/>
    <property type="evidence" value="ECO:0007669"/>
    <property type="project" value="UniProtKB-SubCell"/>
</dbReference>
<feature type="domain" description="Cadherin" evidence="4">
    <location>
        <begin position="710"/>
        <end position="810"/>
    </location>
</feature>
<dbReference type="PANTHER" id="PTHR24026:SF126">
    <property type="entry name" value="PROTOCADHERIN FAT 4"/>
    <property type="match status" value="1"/>
</dbReference>
<dbReference type="InterPro" id="IPR018511">
    <property type="entry name" value="Hemolysin-typ_Ca-bd_CS"/>
</dbReference>
<keyword evidence="1" id="KW-0812">Transmembrane</keyword>
<feature type="domain" description="Cadherin" evidence="4">
    <location>
        <begin position="1013"/>
        <end position="1113"/>
    </location>
</feature>
<feature type="domain" description="Cadherin" evidence="4">
    <location>
        <begin position="508"/>
        <end position="616"/>
    </location>
</feature>
<dbReference type="Gene3D" id="2.150.10.10">
    <property type="entry name" value="Serralysin-like metalloprotease, C-terminal"/>
    <property type="match status" value="7"/>
</dbReference>
<keyword evidence="2" id="KW-0472">Membrane</keyword>
<sequence length="3332" mass="339483">MASDTQNRDTQENTSPEGNTTETRTTLNSDSILHSGLLDNRDEHLDKAHDYHLDQDMGESMEQVNANLHLGSDEEEQRYVEQEDPSSGAQGIGFEDDGTELSALENSDAVNAYAEQSSDNSTGTQDFSGSNSDDLPLGGGTSASIASALDDGSNQTYVNGPATNPGDGTFSSQNGQVQSGAGFDDGDDDRAAGIVASDLSAVTDIDATENAVDENSAVGSATGIRASATAAEGASVTYSLLDDAGGLFSIDPETGIVTVAGSLDAETAGSHQIIVLATGSDGATQTETFTINIRDVNEYDVSPISTVGAVANTISEGVDGGSQAGITVVATDRDVSDSVSYSIDDPRFVIDDQGVVSIAEDAVFDAETEATVSFTVTATSTDGSQSRQSFTLKVEDENEYATSAIQDTDTSANTIAEDAAAGTQVGVTAFAEDKDVTDTVSYTVDDPRFTVDENGVVRVADGASFDAETEGSIDIIVTATSTDGSTSEETFTIAVSDVDEYDVTAVTDTDSSANTIAEDASAGTQVGVTALATDADATDTVSYSVDDTRFTIDENGVVRVADGASFDAETEGSIDITVTATSTDGSTSEETFTISVSDVDEYDVTAVTDTDTSPNTIAEDAAAGTQLGVTAFAEDQDITDTVSYSVDDARFTVDENGVVRVADGASFDAETEGSIDITVTATSTDGSTSEETFTISVSDVDEYDITAVIDTDTSANTIAEDAAAGTQVGVTAFAEDKDVTDTVSYSVNDARFTVDKTGVVRVADGASFDAETEGSIDIIVTATSTDGSTSEETFTIAVSDVNESAVSAVTDTDSSANTIAEDASAGTQVGVTALATDADATDTVSYSINDTRFTVDDNGVVRVADGASFDAETEGSIDIIVTATSSDGSTSEETFTISVSDVDEYDVTAVTDTDASANTIAEDAVAGTQVGVTAFAEDKDITDTVSYTVNDARFTVDENGVVRVADGASFDAETEGSINIIVTATSTDGSTSEETFTIAVSDVNESAVSDVTDTDSSANTIAEDASAGTQVGVTALATDSDATDTVSYSVNDARFTVDKTGVVRVADGASFDAETEGSIDIIVTATSTDGSTSEETFTIAVSDVNESAVSAVTDTDSSDNTIAEDASAGTQVGVTALATDSDATDTVSYAVNDSRFTIDENGVVRVADGASFDAETEGSIDIIVTATSTDGSTSEETFTISVSDVDEYDVTAVTDTDASANTIAEDAVAGTQVGVTAFAEDKDSTDTVSYTVNDARFTVDENGVVRVADGASFDAETEGSIDIIVTATSTDGSTSEETFTISVSDVNESAVSAVTDTDSSDNTIAEDASAGTQVGVTALATDADATDTVSYSVDDARFTIDENGVVRVADGASFDAETEGSIDIIVTATSSDGSTSEETFTIAVSDVDEFDISAVTDADTSANTVAEDAVAGTQVGVTAFAEDKDVTDTVSYSVNDTRFTVDDNGVVRVAEGASFDAETEGSIAIIVTATSSDGSSSKETFTIAVSDINESAITPVTDTDAAANSITEDATAGTQVGITVLATDSDITDTVSYSVDDNRFTVDENGVVRVADGASFDFESEPNITLMVTATSSDGSTSSDAFSVSVTDVAEDYQLEDGGQTFTDVSVAETSITGGSGDDTIVAHADGGNIDGADGNDSISGNNAADTLAGGAGDDTIEGGAGNDTIYGENAPVSGTWHYQVYDHNFSGDAGQTVDISSGTLIDEGTTDAFDLDTIVQGARGSTDNPEDFGVILTSNFTATDGGTYRFSTRSDDGSTIEIFDAYGNRLTFTNQNGTQTDYLDNDYHQSATTRWADVDLEPGEIYTIVVKVWENQGQEVLDATVTPPGGTSVDLFTSDFVSAAAVIPGDDTLTGGAGDDMIDGGLGTDTAVYSGNFADYTITENEGIFTVTDNRPGSPDGTDTVVNVENFRFADGDVLSGDLIAQDISAVTDKDSSANTVAEDATAGKAVGVTAFAEDGNTSDTVSYTVDDDRFVVDKNGVVRVADGASFDAETEGSIDIVVTATSSDGSASEETFTIAVSDVNEYDVSAVSDTDAATNTISEDASAGTQVGITAHASDADITASVSYSVDDSRFTVDANGVVRVADGASFDAEIEGSIDIVVTATSSDGSTSQETFSIAVSDVNEGAVSNVTDTDSSDNTISEAATAGTQVGITALATDADASDTVSYAVDDTRFTIDENGVVRVADGASFDAETEGSINVTVTATSSDGSTSTETFTVAVSDVDEYDVSSVTDADISANTIAEDATAGTQVGITASASDADVSDTVSYAVNDSRFTVDENGVVRVAEGASFDAETEGSIDIIVTATSTDGSTSEETFTIAVSDVNEVAISAVTDIDATANGFAENAAEGTTVGISVQATDSDVTDTITYTVSDSRFTVGDDGLVTVAAGATFDYESEPTINLTVTATSSDGSTSQETFALSVADVAEAYQMAEGQTTFTDTGVAETSITGNDSADTITAHDDGSTIYSGAGDDTIYGGAGNDTILFGEGNDVVYGGAGDDFIDDERGTQPNTGDNYLDGGEGNDTIFGGSGNDTLIGGAGNDSLSGENDDDTLQGGSGSDKLYGGAGNDTLEGGAGNDYIDGGSGTDTAIYSGNRSDYTVTENANGTYTVVDNRSGSPDGTDTVVGVENFRFADGDVLAGDLVAKDISAVSDTDAANNTVNESASAGSTVGIKAFADDANASDTVSYTVNDSRFTVDADGTVRVASGASFDYESEPQISITVTATSTDGSSSNKSFTLTVSDAAENLQLANGGVTFTDTGVAETSVTGGTGDDSITAHSNGGNIDGGEGNDVLTGSSGSDKLQGGAGNDTLTGGAGADLLQGGEGDDTFQMGGDGTWSGYSAVNTVTGETVSIAGRTMNSDVFQGGDGTDTLLGTESSDAIFLDDTFSGMHAEASGPRIDSIESVNLGAGDDILDMTSDTYTYTTDMTIDGGTGNDVIWAGAGNDTILGGEGNDTLFGGAGNDSLDGGTGTDTAIYSGNWEDYNIVQNEDGSYTISDLRSGAPDGIDTVSNVENFRFADGELQSEHLIDRPIGEVTDTNASANTIHELDGAGTQVGITAFADDPNGDAVTYTLSDDRFEIDSDGNVTIADHAFFDSEIENSIDLTITATSSDGSESSESFSIAVTGDYDVTYTDTDESNTGSGAGYDYTYNLDGAGGDDVIEGGSNNDRIEGGTGNDNISAGDGRDLIFGGDGHDNISGGAGDDVIIGGLGNDNLSGGDGSDLFMYGLGDGSDTINAGMGAGWTDVIDLGGGPGITAAGEYGTDWTVTITNGSIETTDLEGGRLDLSQDADGYIDFADGSRVNFNDVEEIRW</sequence>
<dbReference type="RefSeq" id="WP_055654195.1">
    <property type="nucleotide sequence ID" value="NZ_CXST01000001.1"/>
</dbReference>
<evidence type="ECO:0000313" key="6">
    <source>
        <dbReference type="EMBL" id="CTQ42230.1"/>
    </source>
</evidence>
<dbReference type="PROSITE" id="PS50268">
    <property type="entry name" value="CADHERIN_2"/>
    <property type="match status" value="19"/>
</dbReference>
<dbReference type="SUPFAM" id="SSF49313">
    <property type="entry name" value="Cadherin-like"/>
    <property type="match status" value="19"/>
</dbReference>
<dbReference type="OrthoDB" id="8421704at2"/>
<feature type="compositionally biased region" description="Polar residues" evidence="3">
    <location>
        <begin position="12"/>
        <end position="32"/>
    </location>
</feature>
<keyword evidence="2" id="KW-1133">Transmembrane helix</keyword>
<dbReference type="GO" id="GO:0005509">
    <property type="term" value="F:calcium ion binding"/>
    <property type="evidence" value="ECO:0007669"/>
    <property type="project" value="InterPro"/>
</dbReference>
<feature type="domain" description="Cadherin" evidence="4">
    <location>
        <begin position="1950"/>
        <end position="2049"/>
    </location>
</feature>
<name>A0A0M6XZM7_9HYPH</name>
<feature type="domain" description="Cadherin" evidence="4">
    <location>
        <begin position="407"/>
        <end position="507"/>
    </location>
</feature>
<organism evidence="6 7">
    <name type="scientific">Roseibium aggregatum</name>
    <dbReference type="NCBI Taxonomy" id="187304"/>
    <lineage>
        <taxon>Bacteria</taxon>
        <taxon>Pseudomonadati</taxon>
        <taxon>Pseudomonadota</taxon>
        <taxon>Alphaproteobacteria</taxon>
        <taxon>Hyphomicrobiales</taxon>
        <taxon>Stappiaceae</taxon>
        <taxon>Roseibium</taxon>
    </lineage>
</organism>
<evidence type="ECO:0000256" key="3">
    <source>
        <dbReference type="SAM" id="MobiDB-lite"/>
    </source>
</evidence>
<keyword evidence="7" id="KW-1185">Reference proteome</keyword>
<dbReference type="SMART" id="SM00112">
    <property type="entry name" value="CA"/>
    <property type="match status" value="21"/>
</dbReference>
<feature type="domain" description="Cadherin" evidence="4">
    <location>
        <begin position="609"/>
        <end position="709"/>
    </location>
</feature>
<dbReference type="PRINTS" id="PR00313">
    <property type="entry name" value="CABNDNGRPT"/>
</dbReference>
<feature type="region of interest" description="Disordered" evidence="3">
    <location>
        <begin position="73"/>
        <end position="96"/>
    </location>
</feature>
<feature type="domain" description="Cadherin" evidence="4">
    <location>
        <begin position="1114"/>
        <end position="1214"/>
    </location>
</feature>
<dbReference type="Pfam" id="PF00028">
    <property type="entry name" value="Cadherin"/>
    <property type="match status" value="1"/>
</dbReference>
<feature type="domain" description="PA14" evidence="5">
    <location>
        <begin position="1692"/>
        <end position="1856"/>
    </location>
</feature>
<evidence type="ECO:0000256" key="2">
    <source>
        <dbReference type="ARBA" id="ARBA00022989"/>
    </source>
</evidence>
<proteinExistence type="predicted"/>
<dbReference type="InterPro" id="IPR001343">
    <property type="entry name" value="Hemolysn_Ca-bd"/>
</dbReference>